<dbReference type="AlphaFoldDB" id="E0XT40"/>
<evidence type="ECO:0000256" key="1">
    <source>
        <dbReference type="SAM" id="MobiDB-lite"/>
    </source>
</evidence>
<name>E0XT40_9PROT</name>
<proteinExistence type="predicted"/>
<protein>
    <submittedName>
        <fullName evidence="2">Uncharacterized protein</fullName>
    </submittedName>
</protein>
<sequence length="60" mass="6822">MPLWQPCRATKKSRRNRTDRDELRSRNGRTYGDVSPDAAGRRDHGACGRTPARGHACRRS</sequence>
<organism evidence="2">
    <name type="scientific">uncultured alpha proteobacterium HF0130_06E21</name>
    <dbReference type="NCBI Taxonomy" id="710808"/>
    <lineage>
        <taxon>Bacteria</taxon>
        <taxon>Pseudomonadati</taxon>
        <taxon>Pseudomonadota</taxon>
        <taxon>Alphaproteobacteria</taxon>
        <taxon>environmental samples</taxon>
    </lineage>
</organism>
<reference evidence="2" key="1">
    <citation type="journal article" date="2011" name="Environ. Microbiol.">
        <title>Time-series analyses of Monterey Bay coastal microbial picoplankton using a 'genome proxy' microarray.</title>
        <authorList>
            <person name="Rich V.I."/>
            <person name="Pham V.D."/>
            <person name="Eppley J."/>
            <person name="Shi Y."/>
            <person name="DeLong E.F."/>
        </authorList>
    </citation>
    <scope>NUCLEOTIDE SEQUENCE</scope>
</reference>
<dbReference type="EMBL" id="GU474868">
    <property type="protein sequence ID" value="ADI17581.1"/>
    <property type="molecule type" value="Genomic_DNA"/>
</dbReference>
<evidence type="ECO:0000313" key="2">
    <source>
        <dbReference type="EMBL" id="ADI17581.1"/>
    </source>
</evidence>
<accession>E0XT40</accession>
<feature type="region of interest" description="Disordered" evidence="1">
    <location>
        <begin position="1"/>
        <end position="60"/>
    </location>
</feature>
<feature type="compositionally biased region" description="Basic and acidic residues" evidence="1">
    <location>
        <begin position="16"/>
        <end position="25"/>
    </location>
</feature>